<evidence type="ECO:0000313" key="3">
    <source>
        <dbReference type="Proteomes" id="UP000193307"/>
    </source>
</evidence>
<dbReference type="EMBL" id="FWFW01000012">
    <property type="protein sequence ID" value="SLN60773.1"/>
    <property type="molecule type" value="Genomic_DNA"/>
</dbReference>
<keyword evidence="3" id="KW-1185">Reference proteome</keyword>
<dbReference type="OrthoDB" id="7868042at2"/>
<dbReference type="RefSeq" id="WP_085850224.1">
    <property type="nucleotide sequence ID" value="NZ_FNZV01000012.1"/>
</dbReference>
<feature type="signal peptide" evidence="1">
    <location>
        <begin position="1"/>
        <end position="24"/>
    </location>
</feature>
<dbReference type="Proteomes" id="UP000193307">
    <property type="component" value="Unassembled WGS sequence"/>
</dbReference>
<accession>A0A1Y5TC95</accession>
<reference evidence="2 3" key="1">
    <citation type="submission" date="2017-03" db="EMBL/GenBank/DDBJ databases">
        <authorList>
            <person name="Afonso C.L."/>
            <person name="Miller P.J."/>
            <person name="Scott M.A."/>
            <person name="Spackman E."/>
            <person name="Goraichik I."/>
            <person name="Dimitrov K.M."/>
            <person name="Suarez D.L."/>
            <person name="Swayne D.E."/>
        </authorList>
    </citation>
    <scope>NUCLEOTIDE SEQUENCE [LARGE SCALE GENOMIC DNA]</scope>
    <source>
        <strain evidence="2 3">CECT 7971</strain>
    </source>
</reference>
<dbReference type="AlphaFoldDB" id="A0A1Y5TC95"/>
<evidence type="ECO:0000256" key="1">
    <source>
        <dbReference type="SAM" id="SignalP"/>
    </source>
</evidence>
<protein>
    <submittedName>
        <fullName evidence="2">Uncharacterized protein</fullName>
    </submittedName>
</protein>
<proteinExistence type="predicted"/>
<organism evidence="2 3">
    <name type="scientific">Pacificibacter marinus</name>
    <dbReference type="NCBI Taxonomy" id="658057"/>
    <lineage>
        <taxon>Bacteria</taxon>
        <taxon>Pseudomonadati</taxon>
        <taxon>Pseudomonadota</taxon>
        <taxon>Alphaproteobacteria</taxon>
        <taxon>Rhodobacterales</taxon>
        <taxon>Roseobacteraceae</taxon>
        <taxon>Pacificibacter</taxon>
    </lineage>
</organism>
<dbReference type="STRING" id="658057.SAMN04488032_11234"/>
<evidence type="ECO:0000313" key="2">
    <source>
        <dbReference type="EMBL" id="SLN60773.1"/>
    </source>
</evidence>
<feature type="chain" id="PRO_5010987210" evidence="1">
    <location>
        <begin position="25"/>
        <end position="164"/>
    </location>
</feature>
<keyword evidence="1" id="KW-0732">Signal</keyword>
<sequence length="164" mass="18001">MKKDTLIGMLIAACIVLPAMAALAAYFITKNPHFRPLGVTIQKLADAGLIAETGEIIAVVTIGDQAPKRISNQDYADALRLPFERYNSEVRVKFRSTPQSSAVTVTYMVGRNKIGPYSFSDAASGIKTAVHAERLLKAHKMAALQKEQKAQAENSTSWFRVFED</sequence>
<name>A0A1Y5TC95_9RHOB</name>
<gene>
    <name evidence="2" type="ORF">PAM7971_03126</name>
</gene>